<dbReference type="RefSeq" id="WP_260559411.1">
    <property type="nucleotide sequence ID" value="NZ_BAABEC010000179.1"/>
</dbReference>
<sequence>MPDQAKSTTANSSTKKARKDQTAAELLAHWQAAPAGSKHVVSVSLGSSQRDAREETELLGQKFVLERLGTDGDMKKLREMLLLLDGRVDAFGLGGTDIYIVAGEKRYTFREIAPLVAGLKTPVVDGSGLKHTLEREAIEQLEPLIHWKGCRTLLVSSVDRFGMAEALSDAGADVLYGDIVFGLNMNVPLRTMNSIRKVARVILPVLTFLPFKWFYPTGEKQEQSVKGVGTRYYDWAEVIAGDTHYVKRYAPDQLTGKTILTQTITEADREWARAHGLKRLITTTPRIGSRNFATNVMEAMFVAYQGADAALSEAQYRDLIVRMDFRPQVTEF</sequence>
<reference evidence="2" key="1">
    <citation type="submission" date="2022-09" db="EMBL/GenBank/DDBJ databases">
        <title>genome sequence of Deinococcus rubellus.</title>
        <authorList>
            <person name="Srinivasan S."/>
        </authorList>
    </citation>
    <scope>NUCLEOTIDE SEQUENCE</scope>
    <source>
        <strain evidence="2">Ant6</strain>
    </source>
</reference>
<feature type="region of interest" description="Disordered" evidence="1">
    <location>
        <begin position="1"/>
        <end position="22"/>
    </location>
</feature>
<protein>
    <submittedName>
        <fullName evidence="2">Quinate 5-dehydrogenase</fullName>
    </submittedName>
</protein>
<evidence type="ECO:0000256" key="1">
    <source>
        <dbReference type="SAM" id="MobiDB-lite"/>
    </source>
</evidence>
<dbReference type="EMBL" id="CP104213">
    <property type="protein sequence ID" value="UWX63118.1"/>
    <property type="molecule type" value="Genomic_DNA"/>
</dbReference>
<evidence type="ECO:0000313" key="2">
    <source>
        <dbReference type="EMBL" id="UWX63118.1"/>
    </source>
</evidence>
<organism evidence="2 3">
    <name type="scientific">Deinococcus rubellus</name>
    <dbReference type="NCBI Taxonomy" id="1889240"/>
    <lineage>
        <taxon>Bacteria</taxon>
        <taxon>Thermotogati</taxon>
        <taxon>Deinococcota</taxon>
        <taxon>Deinococci</taxon>
        <taxon>Deinococcales</taxon>
        <taxon>Deinococcaceae</taxon>
        <taxon>Deinococcus</taxon>
    </lineage>
</organism>
<accession>A0ABY5YE75</accession>
<keyword evidence="3" id="KW-1185">Reference proteome</keyword>
<proteinExistence type="predicted"/>
<name>A0ABY5YE75_9DEIO</name>
<evidence type="ECO:0000313" key="3">
    <source>
        <dbReference type="Proteomes" id="UP001060261"/>
    </source>
</evidence>
<dbReference type="Proteomes" id="UP001060261">
    <property type="component" value="Chromosome"/>
</dbReference>
<gene>
    <name evidence="2" type="ORF">N0D28_10145</name>
</gene>
<feature type="compositionally biased region" description="Polar residues" evidence="1">
    <location>
        <begin position="1"/>
        <end position="14"/>
    </location>
</feature>